<reference evidence="1" key="1">
    <citation type="submission" date="2018-05" db="EMBL/GenBank/DDBJ databases">
        <authorList>
            <person name="Lanie J.A."/>
            <person name="Ng W.-L."/>
            <person name="Kazmierczak K.M."/>
            <person name="Andrzejewski T.M."/>
            <person name="Davidsen T.M."/>
            <person name="Wayne K.J."/>
            <person name="Tettelin H."/>
            <person name="Glass J.I."/>
            <person name="Rusch D."/>
            <person name="Podicherti R."/>
            <person name="Tsui H.-C.T."/>
            <person name="Winkler M.E."/>
        </authorList>
    </citation>
    <scope>NUCLEOTIDE SEQUENCE</scope>
</reference>
<protein>
    <submittedName>
        <fullName evidence="1">Uncharacterized protein</fullName>
    </submittedName>
</protein>
<feature type="non-terminal residue" evidence="1">
    <location>
        <position position="41"/>
    </location>
</feature>
<name>A0A382TVS1_9ZZZZ</name>
<dbReference type="AlphaFoldDB" id="A0A382TVS1"/>
<organism evidence="1">
    <name type="scientific">marine metagenome</name>
    <dbReference type="NCBI Taxonomy" id="408172"/>
    <lineage>
        <taxon>unclassified sequences</taxon>
        <taxon>metagenomes</taxon>
        <taxon>ecological metagenomes</taxon>
    </lineage>
</organism>
<gene>
    <name evidence="1" type="ORF">METZ01_LOCUS379010</name>
</gene>
<proteinExistence type="predicted"/>
<sequence length="41" mass="5047">MVTWKMSRPETIEDFVVRYERLIKIINLIITDMYNPLIDYL</sequence>
<evidence type="ECO:0000313" key="1">
    <source>
        <dbReference type="EMBL" id="SVD26156.1"/>
    </source>
</evidence>
<dbReference type="EMBL" id="UINC01139546">
    <property type="protein sequence ID" value="SVD26156.1"/>
    <property type="molecule type" value="Genomic_DNA"/>
</dbReference>
<accession>A0A382TVS1</accession>